<proteinExistence type="predicted"/>
<accession>A0ABQ9I0T1</accession>
<reference evidence="1 2" key="1">
    <citation type="submission" date="2023-02" db="EMBL/GenBank/DDBJ databases">
        <title>LHISI_Scaffold_Assembly.</title>
        <authorList>
            <person name="Stuart O.P."/>
            <person name="Cleave R."/>
            <person name="Magrath M.J.L."/>
            <person name="Mikheyev A.S."/>
        </authorList>
    </citation>
    <scope>NUCLEOTIDE SEQUENCE [LARGE SCALE GENOMIC DNA]</scope>
    <source>
        <strain evidence="1">Daus_M_001</strain>
        <tissue evidence="1">Leg muscle</tissue>
    </source>
</reference>
<comment type="caution">
    <text evidence="1">The sequence shown here is derived from an EMBL/GenBank/DDBJ whole genome shotgun (WGS) entry which is preliminary data.</text>
</comment>
<organism evidence="1 2">
    <name type="scientific">Dryococelus australis</name>
    <dbReference type="NCBI Taxonomy" id="614101"/>
    <lineage>
        <taxon>Eukaryota</taxon>
        <taxon>Metazoa</taxon>
        <taxon>Ecdysozoa</taxon>
        <taxon>Arthropoda</taxon>
        <taxon>Hexapoda</taxon>
        <taxon>Insecta</taxon>
        <taxon>Pterygota</taxon>
        <taxon>Neoptera</taxon>
        <taxon>Polyneoptera</taxon>
        <taxon>Phasmatodea</taxon>
        <taxon>Verophasmatodea</taxon>
        <taxon>Anareolatae</taxon>
        <taxon>Phasmatidae</taxon>
        <taxon>Eurycanthinae</taxon>
        <taxon>Dryococelus</taxon>
    </lineage>
</organism>
<keyword evidence="2" id="KW-1185">Reference proteome</keyword>
<evidence type="ECO:0000313" key="1">
    <source>
        <dbReference type="EMBL" id="KAJ8889598.1"/>
    </source>
</evidence>
<dbReference type="EMBL" id="JARBHB010000003">
    <property type="protein sequence ID" value="KAJ8889598.1"/>
    <property type="molecule type" value="Genomic_DNA"/>
</dbReference>
<evidence type="ECO:0000313" key="2">
    <source>
        <dbReference type="Proteomes" id="UP001159363"/>
    </source>
</evidence>
<sequence length="28" mass="3559">MIFSKIYITIFLRWRSCLWHCKERLVIC</sequence>
<dbReference type="Proteomes" id="UP001159363">
    <property type="component" value="Chromosome 3"/>
</dbReference>
<gene>
    <name evidence="1" type="ORF">PR048_009098</name>
</gene>
<protein>
    <submittedName>
        <fullName evidence="1">Uncharacterized protein</fullName>
    </submittedName>
</protein>
<name>A0ABQ9I0T1_9NEOP</name>